<organism evidence="3 4">
    <name type="scientific">Branchiostoma lanceolatum</name>
    <name type="common">Common lancelet</name>
    <name type="synonym">Amphioxus lanceolatum</name>
    <dbReference type="NCBI Taxonomy" id="7740"/>
    <lineage>
        <taxon>Eukaryota</taxon>
        <taxon>Metazoa</taxon>
        <taxon>Chordata</taxon>
        <taxon>Cephalochordata</taxon>
        <taxon>Leptocardii</taxon>
        <taxon>Amphioxiformes</taxon>
        <taxon>Branchiostomatidae</taxon>
        <taxon>Branchiostoma</taxon>
    </lineage>
</organism>
<sequence>MGSESDGYTYTSLGCWKDTSNRAIPTLEGTDPSLNENYWERLNPIDKCYLVALSHGFPMFAVQDSGECFGSADGLNTYQKYGPSMACAADGEGGDWANDVYQITETPVVPIVAGVVSVLALCAIGAGMAFYLIRRRRSQATTQDVYVDRPERAAEEANTLKKDYDPSAKPRDSHIYDAINLQNMDNNLTGNTEKPGGINIRPDRRHNKTNHATPDDLRGTISEHIPDEIPEESPYQALNPDTMENAQYTSLSELAKRE</sequence>
<feature type="transmembrane region" description="Helical" evidence="2">
    <location>
        <begin position="108"/>
        <end position="133"/>
    </location>
</feature>
<dbReference type="OrthoDB" id="10055012at2759"/>
<dbReference type="EMBL" id="OV696686">
    <property type="protein sequence ID" value="CAH1232590.1"/>
    <property type="molecule type" value="Genomic_DNA"/>
</dbReference>
<accession>A0A8J9VZS3</accession>
<dbReference type="CDD" id="cd12087">
    <property type="entry name" value="TM_EGFR-like"/>
    <property type="match status" value="1"/>
</dbReference>
<dbReference type="PANTHER" id="PTHR47635:SF2">
    <property type="entry name" value="LAMG-LIKE JELLYROLL FOLD DOMAIN-CONTAINING PROTEIN"/>
    <property type="match status" value="1"/>
</dbReference>
<gene>
    <name evidence="3" type="primary">Hypp470</name>
    <name evidence="3" type="ORF">BLAG_LOCUS1644</name>
</gene>
<dbReference type="AlphaFoldDB" id="A0A8J9VZS3"/>
<evidence type="ECO:0000256" key="1">
    <source>
        <dbReference type="SAM" id="MobiDB-lite"/>
    </source>
</evidence>
<feature type="compositionally biased region" description="Polar residues" evidence="1">
    <location>
        <begin position="242"/>
        <end position="252"/>
    </location>
</feature>
<keyword evidence="2" id="KW-0472">Membrane</keyword>
<proteinExistence type="predicted"/>
<reference evidence="3" key="1">
    <citation type="submission" date="2022-01" db="EMBL/GenBank/DDBJ databases">
        <authorList>
            <person name="Braso-Vives M."/>
        </authorList>
    </citation>
    <scope>NUCLEOTIDE SEQUENCE</scope>
</reference>
<dbReference type="Proteomes" id="UP000838412">
    <property type="component" value="Chromosome 1"/>
</dbReference>
<keyword evidence="2" id="KW-1133">Transmembrane helix</keyword>
<protein>
    <submittedName>
        <fullName evidence="3">Hypp470 protein</fullName>
    </submittedName>
</protein>
<keyword evidence="2" id="KW-0812">Transmembrane</keyword>
<evidence type="ECO:0000313" key="4">
    <source>
        <dbReference type="Proteomes" id="UP000838412"/>
    </source>
</evidence>
<feature type="region of interest" description="Disordered" evidence="1">
    <location>
        <begin position="186"/>
        <end position="258"/>
    </location>
</feature>
<keyword evidence="4" id="KW-1185">Reference proteome</keyword>
<evidence type="ECO:0000256" key="2">
    <source>
        <dbReference type="SAM" id="Phobius"/>
    </source>
</evidence>
<dbReference type="PANTHER" id="PTHR47635">
    <property type="entry name" value="CUB DOMAIN-CONTAINING PROTEIN"/>
    <property type="match status" value="1"/>
</dbReference>
<name>A0A8J9VZS3_BRALA</name>
<evidence type="ECO:0000313" key="3">
    <source>
        <dbReference type="EMBL" id="CAH1232590.1"/>
    </source>
</evidence>